<dbReference type="EMBL" id="KM243930">
    <property type="protein sequence ID" value="AIW62939.1"/>
    <property type="molecule type" value="Genomic_DNA"/>
</dbReference>
<reference evidence="3" key="1">
    <citation type="submission" date="2014-07" db="EMBL/GenBank/DDBJ databases">
        <title>Biodegradation of propyzamide by Comamonas sp. W1 and cloning of the propyzamide hydrolase gene camH.</title>
        <authorList>
            <person name="Zhao B."/>
            <person name="Wang M."/>
            <person name="Cui Z."/>
            <person name="Wang F."/>
            <person name="Dong W."/>
        </authorList>
    </citation>
    <scope>NUCLEOTIDE SEQUENCE</scope>
    <source>
        <strain evidence="3">W1</strain>
    </source>
</reference>
<dbReference type="GO" id="GO:0016787">
    <property type="term" value="F:hydrolase activity"/>
    <property type="evidence" value="ECO:0007669"/>
    <property type="project" value="UniProtKB-KW"/>
</dbReference>
<dbReference type="Pfam" id="PF01425">
    <property type="entry name" value="Amidase"/>
    <property type="match status" value="1"/>
</dbReference>
<proteinExistence type="inferred from homology"/>
<evidence type="ECO:0000313" key="3">
    <source>
        <dbReference type="EMBL" id="AIW62939.1"/>
    </source>
</evidence>
<name>A0A0A0V7L0_9BURK</name>
<organism evidence="3">
    <name type="scientific">Comamonas sp. W1</name>
    <dbReference type="NCBI Taxonomy" id="1564691"/>
    <lineage>
        <taxon>Bacteria</taxon>
        <taxon>Pseudomonadati</taxon>
        <taxon>Pseudomonadota</taxon>
        <taxon>Betaproteobacteria</taxon>
        <taxon>Burkholderiales</taxon>
        <taxon>Comamonadaceae</taxon>
        <taxon>Comamonas</taxon>
    </lineage>
</organism>
<evidence type="ECO:0000256" key="1">
    <source>
        <dbReference type="ARBA" id="ARBA00009199"/>
    </source>
</evidence>
<keyword evidence="3" id="KW-0378">Hydrolase</keyword>
<gene>
    <name evidence="3" type="primary">camH</name>
</gene>
<dbReference type="InterPro" id="IPR000120">
    <property type="entry name" value="Amidase"/>
</dbReference>
<dbReference type="PANTHER" id="PTHR11895">
    <property type="entry name" value="TRANSAMIDASE"/>
    <property type="match status" value="1"/>
</dbReference>
<protein>
    <submittedName>
        <fullName evidence="3">Propyzamide hydrolase/amidase</fullName>
    </submittedName>
</protein>
<dbReference type="InterPro" id="IPR023631">
    <property type="entry name" value="Amidase_dom"/>
</dbReference>
<dbReference type="AlphaFoldDB" id="A0A0A0V7L0"/>
<sequence length="483" mass="51482">MSIKGIMAQDALEIARMVKSGAISAAEILEETITRVEAVNPALNFMAVKAYEVGRDIVSQPLKHGAFEGVPFLQKDIGGLWPGVRVTNGSMLWKDYVLGYTSFTAQKVMDAGFVMFGGTTTPDWGFGGNTTTKLHGVTRNPWDPGRIPGGSSGGAAVAVATRAVPFAHASDGAGSARIPAAFCGVVGLKVSRGRIPFGPQAADGMYGFVSDGSISISVRDSAAFLDVVANSVPGEIYPHTPRTETFLASIERPMQKLRIGYVTTTPSGSPLGKEASIAVQTAAKLCADLGHNVEEAKFILDIDELIKRVHAMGDVQHAALVFFGEAVAGRKAGPDDLTDFMREAADLGLRKSALEHADDVEQLRMFARLIAAQTTPYDVLISPTVPIEVPDIDWCKMWGTAEAPFDMADYMRVNGEVITFTVPFNCSGQPAISLPLHWTNSGMPFGVQFVGAYGREDVLLNLAAQLELAAPWKDKVPPINALG</sequence>
<feature type="domain" description="Amidase" evidence="2">
    <location>
        <begin position="27"/>
        <end position="460"/>
    </location>
</feature>
<accession>A0A0A0V7L0</accession>
<dbReference type="Gene3D" id="3.90.1300.10">
    <property type="entry name" value="Amidase signature (AS) domain"/>
    <property type="match status" value="1"/>
</dbReference>
<evidence type="ECO:0000259" key="2">
    <source>
        <dbReference type="Pfam" id="PF01425"/>
    </source>
</evidence>
<comment type="similarity">
    <text evidence="1">Belongs to the amidase family.</text>
</comment>
<dbReference type="InterPro" id="IPR036928">
    <property type="entry name" value="AS_sf"/>
</dbReference>
<dbReference type="SUPFAM" id="SSF75304">
    <property type="entry name" value="Amidase signature (AS) enzymes"/>
    <property type="match status" value="1"/>
</dbReference>
<dbReference type="PANTHER" id="PTHR11895:SF7">
    <property type="entry name" value="GLUTAMYL-TRNA(GLN) AMIDOTRANSFERASE SUBUNIT A, MITOCHONDRIAL"/>
    <property type="match status" value="1"/>
</dbReference>